<dbReference type="EMBL" id="VJXR01000006">
    <property type="protein sequence ID" value="TRW46870.1"/>
    <property type="molecule type" value="Genomic_DNA"/>
</dbReference>
<evidence type="ECO:0000313" key="2">
    <source>
        <dbReference type="Proteomes" id="UP000318693"/>
    </source>
</evidence>
<dbReference type="AlphaFoldDB" id="A0A552WVK4"/>
<accession>A0A552WVK4</accession>
<evidence type="ECO:0008006" key="3">
    <source>
        <dbReference type="Google" id="ProtNLM"/>
    </source>
</evidence>
<proteinExistence type="predicted"/>
<name>A0A552WVK4_9MICO</name>
<keyword evidence="2" id="KW-1185">Reference proteome</keyword>
<organism evidence="1 2">
    <name type="scientific">Georgenia yuyongxinii</name>
    <dbReference type="NCBI Taxonomy" id="2589797"/>
    <lineage>
        <taxon>Bacteria</taxon>
        <taxon>Bacillati</taxon>
        <taxon>Actinomycetota</taxon>
        <taxon>Actinomycetes</taxon>
        <taxon>Micrococcales</taxon>
        <taxon>Bogoriellaceae</taxon>
        <taxon>Georgenia</taxon>
    </lineage>
</organism>
<sequence length="226" mass="24195">MALLDRLRALLTRKKPGHLVGARRPSAVARPADAMQEDALRARLIEDPNDIEAFKALAELVRRRAAGVGPADPLTAEQLPPDVRRASDLAGWALAEEIAGNPRAWYALVELGRLSLEDDHEAAMRRLNGACERETTGRALAESVRMLREAGLPGEGLGLGVGHWAPKDHIVEAGRQVVLAALEADRPQDARRHLQTLAGAKDHAAATAAVAELEPRVAAAEVGNEV</sequence>
<evidence type="ECO:0000313" key="1">
    <source>
        <dbReference type="EMBL" id="TRW46870.1"/>
    </source>
</evidence>
<dbReference type="Proteomes" id="UP000318693">
    <property type="component" value="Unassembled WGS sequence"/>
</dbReference>
<reference evidence="1 2" key="1">
    <citation type="submission" date="2019-07" db="EMBL/GenBank/DDBJ databases">
        <title>Georgenia wutianyii sp. nov. and Georgenia *** sp. nov. isolated from plateau pika (Ochotona curzoniae) in the Qinghai-Tibet plateau of China.</title>
        <authorList>
            <person name="Tian Z."/>
        </authorList>
    </citation>
    <scope>NUCLEOTIDE SEQUENCE [LARGE SCALE GENOMIC DNA]</scope>
    <source>
        <strain evidence="1 2">Z446</strain>
    </source>
</reference>
<dbReference type="RefSeq" id="WP_143417224.1">
    <property type="nucleotide sequence ID" value="NZ_VJXR01000006.1"/>
</dbReference>
<protein>
    <recommendedName>
        <fullName evidence="3">Tetratricopeptide repeat protein</fullName>
    </recommendedName>
</protein>
<comment type="caution">
    <text evidence="1">The sequence shown here is derived from an EMBL/GenBank/DDBJ whole genome shotgun (WGS) entry which is preliminary data.</text>
</comment>
<gene>
    <name evidence="1" type="ORF">FJ693_03945</name>
</gene>